<dbReference type="CDD" id="cd09007">
    <property type="entry name" value="NP-I_spr0068"/>
    <property type="match status" value="1"/>
</dbReference>
<dbReference type="EMBL" id="AFCE01000084">
    <property type="protein sequence ID" value="EGL83755.1"/>
    <property type="molecule type" value="Genomic_DNA"/>
</dbReference>
<sequence length="252" mass="27894">MAAQVRFTPEMFINYFVKQRNISVEEIGVAPTVIGSWSGGLIRSLVKATGATVSEHWLYGTNRPLYTGRVHGKPVSFICFPVGAPGTIMMMEEMIACGAKTFIGVGFAGSLQPHIPIGSFIIPTHCIAEEGTSKHYTEAGEVEMKPSTRLLDKLTKTCRQAGRKYFTGLQWTTDAIYQEYIDKIERYREQGVLGVDMETSAMYALGQLRNVEVCNLLVVSDEVWHNWNPGFHGDALQEAVQAAQKVVLQTIS</sequence>
<accession>F5L4H5</accession>
<evidence type="ECO:0000256" key="2">
    <source>
        <dbReference type="ARBA" id="ARBA00021980"/>
    </source>
</evidence>
<name>F5L4H5_CALTT</name>
<organism evidence="5 6">
    <name type="scientific">Caldalkalibacillus thermarum (strain TA2.A1)</name>
    <dbReference type="NCBI Taxonomy" id="986075"/>
    <lineage>
        <taxon>Bacteria</taxon>
        <taxon>Bacillati</taxon>
        <taxon>Bacillota</taxon>
        <taxon>Bacilli</taxon>
        <taxon>Bacillales</taxon>
        <taxon>Bacillaceae</taxon>
        <taxon>Caldalkalibacillus</taxon>
    </lineage>
</organism>
<evidence type="ECO:0000256" key="3">
    <source>
        <dbReference type="ARBA" id="ARBA00048447"/>
    </source>
</evidence>
<feature type="domain" description="Nucleoside phosphorylase" evidence="4">
    <location>
        <begin position="61"/>
        <end position="251"/>
    </location>
</feature>
<gene>
    <name evidence="5" type="ORF">CathTA2_0688</name>
</gene>
<dbReference type="GO" id="GO:0005829">
    <property type="term" value="C:cytosol"/>
    <property type="evidence" value="ECO:0007669"/>
    <property type="project" value="TreeGrafter"/>
</dbReference>
<reference evidence="5 6" key="1">
    <citation type="journal article" date="2011" name="J. Bacteriol.">
        <title>Draft genome sequence of the thermoalkaliphilic Caldalkalibacillus thermarum strain TA2.A1.</title>
        <authorList>
            <person name="Kalamorz F."/>
            <person name="Keis S."/>
            <person name="McMillan D.G."/>
            <person name="Olsson K."/>
            <person name="Stanton J.A."/>
            <person name="Stockwell P."/>
            <person name="Black M.A."/>
            <person name="Klingeman D.M."/>
            <person name="Land M.L."/>
            <person name="Han C.S."/>
            <person name="Martin S.L."/>
            <person name="Becher S.A."/>
            <person name="Peddie C.J."/>
            <person name="Morgan H.W."/>
            <person name="Matthies D."/>
            <person name="Preiss L."/>
            <person name="Meier T."/>
            <person name="Brown S.D."/>
            <person name="Cook G.M."/>
        </authorList>
    </citation>
    <scope>NUCLEOTIDE SEQUENCE [LARGE SCALE GENOMIC DNA]</scope>
    <source>
        <strain evidence="5 6">TA2.A1</strain>
    </source>
</reference>
<dbReference type="InterPro" id="IPR035994">
    <property type="entry name" value="Nucleoside_phosphorylase_sf"/>
</dbReference>
<dbReference type="Proteomes" id="UP000010716">
    <property type="component" value="Unassembled WGS sequence"/>
</dbReference>
<dbReference type="Pfam" id="PF01048">
    <property type="entry name" value="PNP_UDP_1"/>
    <property type="match status" value="1"/>
</dbReference>
<evidence type="ECO:0000313" key="6">
    <source>
        <dbReference type="Proteomes" id="UP000010716"/>
    </source>
</evidence>
<dbReference type="PANTHER" id="PTHR43691:SF11">
    <property type="entry name" value="FI09636P-RELATED"/>
    <property type="match status" value="1"/>
</dbReference>
<proteinExistence type="predicted"/>
<comment type="caution">
    <text evidence="5">The sequence shown here is derived from an EMBL/GenBank/DDBJ whole genome shotgun (WGS) entry which is preliminary data.</text>
</comment>
<evidence type="ECO:0000256" key="1">
    <source>
        <dbReference type="ARBA" id="ARBA00011888"/>
    </source>
</evidence>
<dbReference type="OrthoDB" id="9772602at2"/>
<evidence type="ECO:0000259" key="4">
    <source>
        <dbReference type="Pfam" id="PF01048"/>
    </source>
</evidence>
<dbReference type="RefSeq" id="WP_007503133.1">
    <property type="nucleotide sequence ID" value="NZ_AFCE01000084.1"/>
</dbReference>
<dbReference type="Gene3D" id="3.40.50.1580">
    <property type="entry name" value="Nucleoside phosphorylase domain"/>
    <property type="match status" value="1"/>
</dbReference>
<dbReference type="EC" id="2.4.2.3" evidence="1"/>
<dbReference type="GO" id="GO:0009116">
    <property type="term" value="P:nucleoside metabolic process"/>
    <property type="evidence" value="ECO:0007669"/>
    <property type="project" value="InterPro"/>
</dbReference>
<dbReference type="GO" id="GO:0004850">
    <property type="term" value="F:uridine phosphorylase activity"/>
    <property type="evidence" value="ECO:0007669"/>
    <property type="project" value="UniProtKB-EC"/>
</dbReference>
<dbReference type="PANTHER" id="PTHR43691">
    <property type="entry name" value="URIDINE PHOSPHORYLASE"/>
    <property type="match status" value="1"/>
</dbReference>
<dbReference type="eggNOG" id="COG2820">
    <property type="taxonomic scope" value="Bacteria"/>
</dbReference>
<dbReference type="InterPro" id="IPR000845">
    <property type="entry name" value="Nucleoside_phosphorylase_d"/>
</dbReference>
<dbReference type="AlphaFoldDB" id="F5L4H5"/>
<comment type="catalytic activity">
    <reaction evidence="3">
        <text>uridine + phosphate = alpha-D-ribose 1-phosphate + uracil</text>
        <dbReference type="Rhea" id="RHEA:24388"/>
        <dbReference type="ChEBI" id="CHEBI:16704"/>
        <dbReference type="ChEBI" id="CHEBI:17568"/>
        <dbReference type="ChEBI" id="CHEBI:43474"/>
        <dbReference type="ChEBI" id="CHEBI:57720"/>
        <dbReference type="EC" id="2.4.2.3"/>
    </reaction>
</comment>
<dbReference type="SUPFAM" id="SSF53167">
    <property type="entry name" value="Purine and uridine phosphorylases"/>
    <property type="match status" value="1"/>
</dbReference>
<evidence type="ECO:0000313" key="5">
    <source>
        <dbReference type="EMBL" id="EGL83755.1"/>
    </source>
</evidence>
<protein>
    <recommendedName>
        <fullName evidence="2">Uridine phosphorylase</fullName>
        <ecNumber evidence="1">2.4.2.3</ecNumber>
    </recommendedName>
</protein>